<dbReference type="EMBL" id="LR031575">
    <property type="protein sequence ID" value="VDD03971.1"/>
    <property type="molecule type" value="Genomic_DNA"/>
</dbReference>
<dbReference type="AlphaFoldDB" id="A0A3P6C365"/>
<gene>
    <name evidence="1" type="ORF">BRAA08T33318Z</name>
</gene>
<proteinExistence type="predicted"/>
<reference evidence="1" key="1">
    <citation type="submission" date="2018-11" db="EMBL/GenBank/DDBJ databases">
        <authorList>
            <consortium name="Genoscope - CEA"/>
            <person name="William W."/>
        </authorList>
    </citation>
    <scope>NUCLEOTIDE SEQUENCE</scope>
</reference>
<organism evidence="1">
    <name type="scientific">Brassica campestris</name>
    <name type="common">Field mustard</name>
    <dbReference type="NCBI Taxonomy" id="3711"/>
    <lineage>
        <taxon>Eukaryota</taxon>
        <taxon>Viridiplantae</taxon>
        <taxon>Streptophyta</taxon>
        <taxon>Embryophyta</taxon>
        <taxon>Tracheophyta</taxon>
        <taxon>Spermatophyta</taxon>
        <taxon>Magnoliopsida</taxon>
        <taxon>eudicotyledons</taxon>
        <taxon>Gunneridae</taxon>
        <taxon>Pentapetalae</taxon>
        <taxon>rosids</taxon>
        <taxon>malvids</taxon>
        <taxon>Brassicales</taxon>
        <taxon>Brassicaceae</taxon>
        <taxon>Brassiceae</taxon>
        <taxon>Brassica</taxon>
    </lineage>
</organism>
<accession>A0A3P6C365</accession>
<sequence>MGGLASSVIDTDFKKYMALFGIMIDLVAVDLQRTFHDLDGNTEEFKVAVPKATSPNPNQTLAA</sequence>
<protein>
    <submittedName>
        <fullName evidence="1">Uncharacterized protein</fullName>
    </submittedName>
</protein>
<name>A0A3P6C365_BRACM</name>
<evidence type="ECO:0000313" key="1">
    <source>
        <dbReference type="EMBL" id="VDD03971.1"/>
    </source>
</evidence>